<dbReference type="PROSITE" id="PS51186">
    <property type="entry name" value="GNAT"/>
    <property type="match status" value="1"/>
</dbReference>
<proteinExistence type="predicted"/>
<sequence length="380" mass="44330">MKLTRDQNSLKAITGLIEYAFKKQQPIIDDSLFLSRYEHADCYGVYQDDELTNLVMANHFEIQLFNQRVKMAGVGYVASYPEYRGKGGISTIMLELLSDLHQKGVAVSQLAPFSEDFYRQFGYEPTSRRKTYRIPALAFNYLTSEKRGSVKRGSWQQMESEIKKLYQRLLMQQQVGTVVREDWWWERLNHYYAHRFYAVAFDEAGEAKGYLIYRMQGATLLVDELVYEDVFALRKLLTYLKAHVSSFEEFLYHAPVHERIEKCFREQEALSITLEPYMMSRIIDIEQLLPHFPICQKEIIIEVTEDQECPWNVGSWLVSQGMCRKVQQAGDIKASIHGWSELLLGELTLTEGIFLGKVTTSKDFDTDVFPKGQQSFYDYF</sequence>
<dbReference type="Pfam" id="PF13530">
    <property type="entry name" value="SCP2_2"/>
    <property type="match status" value="1"/>
</dbReference>
<evidence type="ECO:0000313" key="3">
    <source>
        <dbReference type="Proteomes" id="UP000183700"/>
    </source>
</evidence>
<dbReference type="SUPFAM" id="SSF55718">
    <property type="entry name" value="SCP-like"/>
    <property type="match status" value="1"/>
</dbReference>
<dbReference type="InterPro" id="IPR016181">
    <property type="entry name" value="Acyl_CoA_acyltransferase"/>
</dbReference>
<dbReference type="InterPro" id="IPR036527">
    <property type="entry name" value="SCP2_sterol-bd_dom_sf"/>
</dbReference>
<dbReference type="Proteomes" id="UP000183700">
    <property type="component" value="Unassembled WGS sequence"/>
</dbReference>
<evidence type="ECO:0000313" key="2">
    <source>
        <dbReference type="EMBL" id="OJG35627.1"/>
    </source>
</evidence>
<dbReference type="PANTHER" id="PTHR37817">
    <property type="entry name" value="N-ACETYLTRANSFERASE EIS"/>
    <property type="match status" value="1"/>
</dbReference>
<dbReference type="InterPro" id="IPR000182">
    <property type="entry name" value="GNAT_dom"/>
</dbReference>
<dbReference type="EMBL" id="JXKM01000005">
    <property type="protein sequence ID" value="OJG35627.1"/>
    <property type="molecule type" value="Genomic_DNA"/>
</dbReference>
<dbReference type="GO" id="GO:0030649">
    <property type="term" value="P:aminoglycoside antibiotic catabolic process"/>
    <property type="evidence" value="ECO:0007669"/>
    <property type="project" value="TreeGrafter"/>
</dbReference>
<comment type="caution">
    <text evidence="2">The sequence shown here is derived from an EMBL/GenBank/DDBJ whole genome shotgun (WGS) entry which is preliminary data.</text>
</comment>
<dbReference type="RefSeq" id="WP_071862189.1">
    <property type="nucleotide sequence ID" value="NZ_JBHLVS010000001.1"/>
</dbReference>
<accession>A0A1L8SU49</accession>
<organism evidence="2 3">
    <name type="scientific">Enterococcus devriesei</name>
    <dbReference type="NCBI Taxonomy" id="319970"/>
    <lineage>
        <taxon>Bacteria</taxon>
        <taxon>Bacillati</taxon>
        <taxon>Bacillota</taxon>
        <taxon>Bacilli</taxon>
        <taxon>Lactobacillales</taxon>
        <taxon>Enterococcaceae</taxon>
        <taxon>Enterococcus</taxon>
    </lineage>
</organism>
<feature type="domain" description="N-acetyltransferase" evidence="1">
    <location>
        <begin position="1"/>
        <end position="144"/>
    </location>
</feature>
<dbReference type="Pfam" id="PF13527">
    <property type="entry name" value="Acetyltransf_9"/>
    <property type="match status" value="1"/>
</dbReference>
<dbReference type="PANTHER" id="PTHR37817:SF1">
    <property type="entry name" value="N-ACETYLTRANSFERASE EIS"/>
    <property type="match status" value="1"/>
</dbReference>
<dbReference type="STRING" id="319970.RV00_GL002381"/>
<dbReference type="InterPro" id="IPR041380">
    <property type="entry name" value="Acetyltransf_17"/>
</dbReference>
<name>A0A1L8SU49_9ENTE</name>
<dbReference type="AlphaFoldDB" id="A0A1L8SU49"/>
<dbReference type="InterPro" id="IPR025559">
    <property type="entry name" value="Eis_dom"/>
</dbReference>
<protein>
    <recommendedName>
        <fullName evidence="1">N-acetyltransferase domain-containing protein</fullName>
    </recommendedName>
</protein>
<dbReference type="GO" id="GO:0034069">
    <property type="term" value="F:aminoglycoside N-acetyltransferase activity"/>
    <property type="evidence" value="ECO:0007669"/>
    <property type="project" value="TreeGrafter"/>
</dbReference>
<dbReference type="Gene3D" id="3.30.1050.10">
    <property type="entry name" value="SCP2 sterol-binding domain"/>
    <property type="match status" value="1"/>
</dbReference>
<dbReference type="Gene3D" id="3.40.630.30">
    <property type="match status" value="2"/>
</dbReference>
<reference evidence="2 3" key="1">
    <citation type="submission" date="2014-12" db="EMBL/GenBank/DDBJ databases">
        <title>Draft genome sequences of 29 type strains of Enterococci.</title>
        <authorList>
            <person name="Zhong Z."/>
            <person name="Sun Z."/>
            <person name="Liu W."/>
            <person name="Zhang W."/>
            <person name="Zhang H."/>
        </authorList>
    </citation>
    <scope>NUCLEOTIDE SEQUENCE [LARGE SCALE GENOMIC DNA]</scope>
    <source>
        <strain evidence="2 3">DSM 22802</strain>
    </source>
</reference>
<dbReference type="OrthoDB" id="9768284at2"/>
<dbReference type="SUPFAM" id="SSF55729">
    <property type="entry name" value="Acyl-CoA N-acyltransferases (Nat)"/>
    <property type="match status" value="1"/>
</dbReference>
<keyword evidence="3" id="KW-1185">Reference proteome</keyword>
<dbReference type="Pfam" id="PF17668">
    <property type="entry name" value="Acetyltransf_17"/>
    <property type="match status" value="1"/>
</dbReference>
<gene>
    <name evidence="2" type="ORF">RV00_GL002381</name>
</gene>
<evidence type="ECO:0000259" key="1">
    <source>
        <dbReference type="PROSITE" id="PS51186"/>
    </source>
</evidence>
<dbReference type="InterPro" id="IPR051554">
    <property type="entry name" value="Acetyltransferase_Eis"/>
</dbReference>